<name>A0A395ISN2_9HELO</name>
<feature type="compositionally biased region" description="Polar residues" evidence="1">
    <location>
        <begin position="63"/>
        <end position="108"/>
    </location>
</feature>
<protein>
    <submittedName>
        <fullName evidence="2">Uncharacterized protein</fullName>
    </submittedName>
</protein>
<dbReference type="Proteomes" id="UP000249056">
    <property type="component" value="Unassembled WGS sequence"/>
</dbReference>
<comment type="caution">
    <text evidence="2">The sequence shown here is derived from an EMBL/GenBank/DDBJ whole genome shotgun (WGS) entry which is preliminary data.</text>
</comment>
<organism evidence="2 3">
    <name type="scientific">Monilinia fructigena</name>
    <dbReference type="NCBI Taxonomy" id="38457"/>
    <lineage>
        <taxon>Eukaryota</taxon>
        <taxon>Fungi</taxon>
        <taxon>Dikarya</taxon>
        <taxon>Ascomycota</taxon>
        <taxon>Pezizomycotina</taxon>
        <taxon>Leotiomycetes</taxon>
        <taxon>Helotiales</taxon>
        <taxon>Sclerotiniaceae</taxon>
        <taxon>Monilinia</taxon>
    </lineage>
</organism>
<keyword evidence="3" id="KW-1185">Reference proteome</keyword>
<evidence type="ECO:0000313" key="2">
    <source>
        <dbReference type="EMBL" id="RAL63320.1"/>
    </source>
</evidence>
<evidence type="ECO:0000256" key="1">
    <source>
        <dbReference type="SAM" id="MobiDB-lite"/>
    </source>
</evidence>
<accession>A0A395ISN2</accession>
<proteinExistence type="predicted"/>
<feature type="region of interest" description="Disordered" evidence="1">
    <location>
        <begin position="1"/>
        <end position="162"/>
    </location>
</feature>
<sequence>MGQPRDHLPSSSYSQRDKGKASDVQLGPIPTPPLDISLDSEDKPEIGGHTWQGFKFADRDVTPSMSSLPTAIPRSSLNPSTFTHSPNNAWAQSEDSFSTVHQPRTSLDYSRDPRTPLDFSLARDESPHSQLSTTSNPDVYSQFPPLSEDRERPFSTPTVPTP</sequence>
<dbReference type="EMBL" id="QKRW01000020">
    <property type="protein sequence ID" value="RAL63320.1"/>
    <property type="molecule type" value="Genomic_DNA"/>
</dbReference>
<feature type="compositionally biased region" description="Polar residues" evidence="1">
    <location>
        <begin position="128"/>
        <end position="139"/>
    </location>
</feature>
<gene>
    <name evidence="2" type="ORF">DID88_004396</name>
</gene>
<reference evidence="2 3" key="1">
    <citation type="submission" date="2018-06" db="EMBL/GenBank/DDBJ databases">
        <title>Genome Sequence of the Brown Rot Fungal Pathogen Monilinia fructigena.</title>
        <authorList>
            <person name="Landi L."/>
            <person name="De Miccolis Angelini R.M."/>
            <person name="Pollastro S."/>
            <person name="Abate D."/>
            <person name="Faretra F."/>
            <person name="Romanazzi G."/>
        </authorList>
    </citation>
    <scope>NUCLEOTIDE SEQUENCE [LARGE SCALE GENOMIC DNA]</scope>
    <source>
        <strain evidence="2 3">Mfrg269</strain>
    </source>
</reference>
<feature type="compositionally biased region" description="Basic and acidic residues" evidence="1">
    <location>
        <begin position="109"/>
        <end position="127"/>
    </location>
</feature>
<evidence type="ECO:0000313" key="3">
    <source>
        <dbReference type="Proteomes" id="UP000249056"/>
    </source>
</evidence>
<dbReference type="AlphaFoldDB" id="A0A395ISN2"/>